<dbReference type="InterPro" id="IPR000600">
    <property type="entry name" value="ROK"/>
</dbReference>
<gene>
    <name evidence="1" type="ORF">UFOPK1684_00033</name>
</gene>
<evidence type="ECO:0000313" key="1">
    <source>
        <dbReference type="EMBL" id="CAB4560341.1"/>
    </source>
</evidence>
<dbReference type="InterPro" id="IPR043129">
    <property type="entry name" value="ATPase_NBD"/>
</dbReference>
<dbReference type="PROSITE" id="PS01125">
    <property type="entry name" value="ROK"/>
    <property type="match status" value="1"/>
</dbReference>
<reference evidence="1" key="1">
    <citation type="submission" date="2020-05" db="EMBL/GenBank/DDBJ databases">
        <authorList>
            <person name="Chiriac C."/>
            <person name="Salcher M."/>
            <person name="Ghai R."/>
            <person name="Kavagutti S V."/>
        </authorList>
    </citation>
    <scope>NUCLEOTIDE SEQUENCE</scope>
</reference>
<dbReference type="AlphaFoldDB" id="A0A6J6D8R2"/>
<dbReference type="PANTHER" id="PTHR18964:SF173">
    <property type="entry name" value="GLUCOKINASE"/>
    <property type="match status" value="1"/>
</dbReference>
<sequence>MYTCGIDIGGTKIAAGLVNAGGELSQRSERATNAVDPLAIIDTVVEMVSELDGDHVASAVGVAAAAFLDRTRERVYFAPNIAWADFPLQDVLEQRLCRPVTLENDANAAGWAEFQFGAAKHAHSMVMLTMGTGVGGAVVEDGRLLVGGFGSAGELGHIIIEPEGLLCGCGNRGCLEQYASGTALMREARSDLGRPELTSEEMTELLVGGDSAAIAVLHRVCDAMGRGITSLVAVTDPEVVVIGGGVAKAGALVSEPITESFRRHYGAYERRPVPRIVVATMGNNAGVIGAADLARLQRPSGA</sequence>
<dbReference type="InterPro" id="IPR049874">
    <property type="entry name" value="ROK_cs"/>
</dbReference>
<dbReference type="PANTHER" id="PTHR18964">
    <property type="entry name" value="ROK (REPRESSOR, ORF, KINASE) FAMILY"/>
    <property type="match status" value="1"/>
</dbReference>
<dbReference type="EMBL" id="CAEZTM010000001">
    <property type="protein sequence ID" value="CAB4560341.1"/>
    <property type="molecule type" value="Genomic_DNA"/>
</dbReference>
<dbReference type="Pfam" id="PF00480">
    <property type="entry name" value="ROK"/>
    <property type="match status" value="1"/>
</dbReference>
<accession>A0A6J6D8R2</accession>
<dbReference type="Gene3D" id="3.30.420.40">
    <property type="match status" value="2"/>
</dbReference>
<protein>
    <submittedName>
        <fullName evidence="1">Unannotated protein</fullName>
    </submittedName>
</protein>
<dbReference type="SUPFAM" id="SSF53067">
    <property type="entry name" value="Actin-like ATPase domain"/>
    <property type="match status" value="1"/>
</dbReference>
<organism evidence="1">
    <name type="scientific">freshwater metagenome</name>
    <dbReference type="NCBI Taxonomy" id="449393"/>
    <lineage>
        <taxon>unclassified sequences</taxon>
        <taxon>metagenomes</taxon>
        <taxon>ecological metagenomes</taxon>
    </lineage>
</organism>
<name>A0A6J6D8R2_9ZZZZ</name>
<proteinExistence type="predicted"/>